<feature type="domain" description="HTH myb-type" evidence="9">
    <location>
        <begin position="243"/>
        <end position="292"/>
    </location>
</feature>
<dbReference type="FunFam" id="1.10.10.60:FF:000016">
    <property type="entry name" value="Transcriptional activator Myb isoform A"/>
    <property type="match status" value="1"/>
</dbReference>
<feature type="domain" description="HTH myb-type" evidence="9">
    <location>
        <begin position="187"/>
        <end position="241"/>
    </location>
</feature>
<dbReference type="InterPro" id="IPR001005">
    <property type="entry name" value="SANT/Myb"/>
</dbReference>
<dbReference type="GO" id="GO:0019185">
    <property type="term" value="C:snRNA-activating protein complex"/>
    <property type="evidence" value="ECO:0007669"/>
    <property type="project" value="TreeGrafter"/>
</dbReference>
<dbReference type="PANTHER" id="PTHR46621:SF1">
    <property type="entry name" value="SNRNA-ACTIVATING PROTEIN COMPLEX SUBUNIT 4"/>
    <property type="match status" value="1"/>
</dbReference>
<dbReference type="Pfam" id="PF13921">
    <property type="entry name" value="Myb_DNA-bind_6"/>
    <property type="match status" value="1"/>
</dbReference>
<keyword evidence="4" id="KW-0238">DNA-binding</keyword>
<evidence type="ECO:0000256" key="2">
    <source>
        <dbReference type="ARBA" id="ARBA00022737"/>
    </source>
</evidence>
<organism evidence="10">
    <name type="scientific">Albugo laibachii Nc14</name>
    <dbReference type="NCBI Taxonomy" id="890382"/>
    <lineage>
        <taxon>Eukaryota</taxon>
        <taxon>Sar</taxon>
        <taxon>Stramenopiles</taxon>
        <taxon>Oomycota</taxon>
        <taxon>Peronosporomycetes</taxon>
        <taxon>Albuginales</taxon>
        <taxon>Albuginaceae</taxon>
        <taxon>Albugo</taxon>
    </lineage>
</organism>
<dbReference type="GO" id="GO:0042795">
    <property type="term" value="P:snRNA transcription by RNA polymerase II"/>
    <property type="evidence" value="ECO:0007669"/>
    <property type="project" value="TreeGrafter"/>
</dbReference>
<dbReference type="InterPro" id="IPR017930">
    <property type="entry name" value="Myb_dom"/>
</dbReference>
<keyword evidence="5" id="KW-0804">Transcription</keyword>
<reference evidence="10" key="2">
    <citation type="submission" date="2011-02" db="EMBL/GenBank/DDBJ databases">
        <authorList>
            <person name="MacLean D."/>
        </authorList>
    </citation>
    <scope>NUCLEOTIDE SEQUENCE</scope>
</reference>
<proteinExistence type="predicted"/>
<dbReference type="SMART" id="SM00717">
    <property type="entry name" value="SANT"/>
    <property type="match status" value="3"/>
</dbReference>
<dbReference type="CDD" id="cd00167">
    <property type="entry name" value="SANT"/>
    <property type="match status" value="3"/>
</dbReference>
<evidence type="ECO:0000256" key="3">
    <source>
        <dbReference type="ARBA" id="ARBA00023015"/>
    </source>
</evidence>
<dbReference type="GO" id="GO:0000978">
    <property type="term" value="F:RNA polymerase II cis-regulatory region sequence-specific DNA binding"/>
    <property type="evidence" value="ECO:0007669"/>
    <property type="project" value="TreeGrafter"/>
</dbReference>
<evidence type="ECO:0000256" key="6">
    <source>
        <dbReference type="ARBA" id="ARBA00023242"/>
    </source>
</evidence>
<feature type="region of interest" description="Disordered" evidence="7">
    <location>
        <begin position="696"/>
        <end position="721"/>
    </location>
</feature>
<feature type="compositionally biased region" description="Polar residues" evidence="7">
    <location>
        <begin position="598"/>
        <end position="631"/>
    </location>
</feature>
<feature type="region of interest" description="Disordered" evidence="7">
    <location>
        <begin position="51"/>
        <end position="85"/>
    </location>
</feature>
<dbReference type="SUPFAM" id="SSF46689">
    <property type="entry name" value="Homeodomain-like"/>
    <property type="match status" value="2"/>
</dbReference>
<dbReference type="EMBL" id="FR824204">
    <property type="protein sequence ID" value="CCA22584.1"/>
    <property type="molecule type" value="Genomic_DNA"/>
</dbReference>
<feature type="compositionally biased region" description="Polar residues" evidence="7">
    <location>
        <begin position="72"/>
        <end position="85"/>
    </location>
</feature>
<dbReference type="PROSITE" id="PS50090">
    <property type="entry name" value="MYB_LIKE"/>
    <property type="match status" value="3"/>
</dbReference>
<dbReference type="InterPro" id="IPR009057">
    <property type="entry name" value="Homeodomain-like_sf"/>
</dbReference>
<evidence type="ECO:0000256" key="7">
    <source>
        <dbReference type="SAM" id="MobiDB-lite"/>
    </source>
</evidence>
<evidence type="ECO:0000259" key="8">
    <source>
        <dbReference type="PROSITE" id="PS50090"/>
    </source>
</evidence>
<evidence type="ECO:0000256" key="5">
    <source>
        <dbReference type="ARBA" id="ARBA00023163"/>
    </source>
</evidence>
<dbReference type="FunFam" id="1.10.10.60:FF:000010">
    <property type="entry name" value="Transcriptional activator Myb isoform A"/>
    <property type="match status" value="1"/>
</dbReference>
<evidence type="ECO:0000256" key="1">
    <source>
        <dbReference type="ARBA" id="ARBA00004123"/>
    </source>
</evidence>
<sequence>MSLDVSSTESFDKLITKLVGNLPLDNEKRMSISDFGKLLFTEGANSRSASALLKKKEDDAPTAAPSRFDKNFASNPYQGVVGNTESKAPSLASKRIYNHIRNEVQNGSSEAEAIPQDSANSSISQKAVRKLLNTKEKAIPQRWTNEEDDQLRNAVSRYGERNWKSIAEKVTGRNHTQCLQRWTKVLAPGLIKGHWRPDEDQLLRDLVAEGRKNWGQVASQIPGRTSKQCRERWYNHLDPSIIRGEYTPEEDCLILETQAHLGNRWSAIAAMLPGRTEDAVKIRWKSLCRVKRSESRQRNTENEKKQMALSRLHPDQDGHFYPSMNNTYQHPVPNVNVIPNPMVSRMYGFNGGNEYMKAGMVPSYCVSTSTPHNVSQPPCTPSREYNLRVDMHPYPMQPKMPLTGPYSAQDNLCRPNDAMTGNMYPNHQYTMATYTSQEGGHELEKERLDGERNLQITPVYNYHGYTTPMHSQRMPLDFQHREYNAHQPSTKASIAAPSHPSYPSNYGYTQVFDAPAHSPVADQMLRSEYNEMYGNYCLNSKQVSSSESQQKGQMAVNMITSAHADNIIDRASVTSASGDMPAYDSALIIRDYANPTTPSEYPQTAFTQSANGSPNTYLSSTQASPSRSEPYQQPKGPMLGGNPVAAFLKKQQMRKQEIDMGEPSPGSSCSQTGLYASVHPSNTAVAYMQRSMVQINHSSEKQNAESSSAPMSTPPSSTQDTAVIDEKEPAWKKVRPRTSFDATRTSITRRLRTSSSGSGLIGRGSLDVFLSEIGDLGRISDLRMEEFQGMEAVWRVSDDMSRLSL</sequence>
<comment type="subcellular location">
    <subcellularLocation>
        <location evidence="1">Nucleus</location>
    </subcellularLocation>
</comment>
<dbReference type="PROSITE" id="PS51294">
    <property type="entry name" value="HTH_MYB"/>
    <property type="match status" value="3"/>
</dbReference>
<feature type="compositionally biased region" description="Low complexity" evidence="7">
    <location>
        <begin position="706"/>
        <end position="718"/>
    </location>
</feature>
<feature type="domain" description="Myb-like" evidence="8">
    <location>
        <begin position="187"/>
        <end position="237"/>
    </location>
</feature>
<dbReference type="PANTHER" id="PTHR46621">
    <property type="entry name" value="SNRNA-ACTIVATING PROTEIN COMPLEX SUBUNIT 4"/>
    <property type="match status" value="1"/>
</dbReference>
<feature type="domain" description="Myb-like" evidence="8">
    <location>
        <begin position="135"/>
        <end position="186"/>
    </location>
</feature>
<feature type="domain" description="Myb-like" evidence="8">
    <location>
        <begin position="238"/>
        <end position="288"/>
    </location>
</feature>
<gene>
    <name evidence="10" type="primary">AlNc14C159G7738</name>
    <name evidence="10" type="ORF">ALNC14_087270</name>
</gene>
<dbReference type="GO" id="GO:0005634">
    <property type="term" value="C:nucleus"/>
    <property type="evidence" value="ECO:0007669"/>
    <property type="project" value="UniProtKB-SubCell"/>
</dbReference>
<dbReference type="HOGENOM" id="CLU_018949_0_0_1"/>
<evidence type="ECO:0000256" key="4">
    <source>
        <dbReference type="ARBA" id="ARBA00023125"/>
    </source>
</evidence>
<protein>
    <submittedName>
        <fullName evidence="10">Myblike DNAbinding protein putative</fullName>
    </submittedName>
</protein>
<evidence type="ECO:0000259" key="9">
    <source>
        <dbReference type="PROSITE" id="PS51294"/>
    </source>
</evidence>
<name>F0WMQ0_9STRA</name>
<keyword evidence="6" id="KW-0539">Nucleus</keyword>
<dbReference type="GO" id="GO:0042796">
    <property type="term" value="P:snRNA transcription by RNA polymerase III"/>
    <property type="evidence" value="ECO:0007669"/>
    <property type="project" value="TreeGrafter"/>
</dbReference>
<dbReference type="GO" id="GO:0001006">
    <property type="term" value="F:RNA polymerase III type 3 promoter sequence-specific DNA binding"/>
    <property type="evidence" value="ECO:0007669"/>
    <property type="project" value="TreeGrafter"/>
</dbReference>
<evidence type="ECO:0000313" key="10">
    <source>
        <dbReference type="EMBL" id="CCA22584.1"/>
    </source>
</evidence>
<dbReference type="AlphaFoldDB" id="F0WMQ0"/>
<dbReference type="Pfam" id="PF00249">
    <property type="entry name" value="Myb_DNA-binding"/>
    <property type="match status" value="1"/>
</dbReference>
<keyword evidence="3" id="KW-0805">Transcription regulation</keyword>
<accession>F0WMQ0</accession>
<dbReference type="Gene3D" id="1.10.10.60">
    <property type="entry name" value="Homeodomain-like"/>
    <property type="match status" value="3"/>
</dbReference>
<keyword evidence="2" id="KW-0677">Repeat</keyword>
<dbReference type="InterPro" id="IPR051575">
    <property type="entry name" value="Myb-like_DNA-bd"/>
</dbReference>
<feature type="region of interest" description="Disordered" evidence="7">
    <location>
        <begin position="598"/>
        <end position="640"/>
    </location>
</feature>
<reference evidence="10" key="1">
    <citation type="journal article" date="2011" name="PLoS Biol.">
        <title>Gene gain and loss during evolution of obligate parasitism in the white rust pathogen of Arabidopsis thaliana.</title>
        <authorList>
            <person name="Kemen E."/>
            <person name="Gardiner A."/>
            <person name="Schultz-Larsen T."/>
            <person name="Kemen A.C."/>
            <person name="Balmuth A.L."/>
            <person name="Robert-Seilaniantz A."/>
            <person name="Bailey K."/>
            <person name="Holub E."/>
            <person name="Studholme D.J."/>
            <person name="Maclean D."/>
            <person name="Jones J.D."/>
        </authorList>
    </citation>
    <scope>NUCLEOTIDE SEQUENCE</scope>
</reference>
<feature type="domain" description="HTH myb-type" evidence="9">
    <location>
        <begin position="141"/>
        <end position="186"/>
    </location>
</feature>